<dbReference type="EC" id="3.4.19.12" evidence="6"/>
<dbReference type="InterPro" id="IPR018200">
    <property type="entry name" value="USP_CS"/>
</dbReference>
<name>A0A0L0DP49_THETB</name>
<dbReference type="GO" id="GO:0043161">
    <property type="term" value="P:proteasome-mediated ubiquitin-dependent protein catabolic process"/>
    <property type="evidence" value="ECO:0007669"/>
    <property type="project" value="InterPro"/>
</dbReference>
<dbReference type="PANTHER" id="PTHR43982">
    <property type="entry name" value="UBIQUITIN CARBOXYL-TERMINAL HYDROLASE"/>
    <property type="match status" value="1"/>
</dbReference>
<dbReference type="EMBL" id="GL349485">
    <property type="protein sequence ID" value="KNC54064.1"/>
    <property type="molecule type" value="Genomic_DNA"/>
</dbReference>
<dbReference type="InterPro" id="IPR029071">
    <property type="entry name" value="Ubiquitin-like_domsf"/>
</dbReference>
<evidence type="ECO:0000256" key="5">
    <source>
        <dbReference type="ARBA" id="ARBA00022807"/>
    </source>
</evidence>
<dbReference type="PANTHER" id="PTHR43982:SF1">
    <property type="entry name" value="UBIQUITIN CARBOXYL-TERMINAL HYDROLASE 14"/>
    <property type="match status" value="1"/>
</dbReference>
<dbReference type="Proteomes" id="UP000054408">
    <property type="component" value="Unassembled WGS sequence"/>
</dbReference>
<evidence type="ECO:0000256" key="3">
    <source>
        <dbReference type="ARBA" id="ARBA00022786"/>
    </source>
</evidence>
<dbReference type="SMART" id="SM00213">
    <property type="entry name" value="UBQ"/>
    <property type="match status" value="1"/>
</dbReference>
<dbReference type="Pfam" id="PF00240">
    <property type="entry name" value="ubiquitin"/>
    <property type="match status" value="1"/>
</dbReference>
<dbReference type="OrthoDB" id="333239at2759"/>
<accession>A0A0L0DP49</accession>
<dbReference type="PROSITE" id="PS50235">
    <property type="entry name" value="USP_3"/>
    <property type="match status" value="1"/>
</dbReference>
<evidence type="ECO:0000256" key="7">
    <source>
        <dbReference type="SAM" id="MobiDB-lite"/>
    </source>
</evidence>
<feature type="region of interest" description="Disordered" evidence="7">
    <location>
        <begin position="363"/>
        <end position="399"/>
    </location>
</feature>
<keyword evidence="2 6" id="KW-0645">Protease</keyword>
<dbReference type="AlphaFoldDB" id="A0A0L0DP49"/>
<gene>
    <name evidence="10" type="ORF">AMSG_09729</name>
</gene>
<dbReference type="eggNOG" id="KOG1872">
    <property type="taxonomic scope" value="Eukaryota"/>
</dbReference>
<keyword evidence="5 6" id="KW-0788">Thiol protease</keyword>
<dbReference type="STRING" id="461836.A0A0L0DP49"/>
<feature type="domain" description="Ubiquitin-like" evidence="8">
    <location>
        <begin position="3"/>
        <end position="74"/>
    </location>
</feature>
<sequence>MQSTYNLKVKWGKQMFDVEVQTSEPVTAFKAQLYSLTGVPVEKQKIMGLKGGNVKDNAKWEELGLKEGKKVMLIGSAEEMPPPPTEKVVFVEDLSVEDQARLAVVNPPGLQNLGNTCYLNATLQCFRGVPELAAALAKYAPQEQSPPAMLTAAIRGLWEEVSASTDKVVPLSFVMMFRQLLPQFAERAQNGGFKQQDAEECWTTLLSMLSTQLPRNAMDKLFMGELTETMQCLEAADEPPSVRTSTFGKLTCNITADTNYLVEGLKAGMSEEIEKSSSSLGRSALYLKSAAISKLPAYLTVSMVRFFWKANDQVKAKILRSVKFPMELDVFDMCSPDLQAKLRVNREVILAAQEAATEAALDARAGSAAKDKDDAEAAPADDEPAPMDVAAPSSLTPSTSADAAASFPYAPLDIDNMPDLPNKTGMYELCGVVTHQGRSADAGHYVGWVRDAGDRWMKFDDDVVTEVSPDEILKLSGGGDWHVGYILLYRCRRHPELESASVDAPAASSSS</sequence>
<feature type="domain" description="USP" evidence="9">
    <location>
        <begin position="108"/>
        <end position="492"/>
    </location>
</feature>
<dbReference type="RefSeq" id="XP_013754073.1">
    <property type="nucleotide sequence ID" value="XM_013898619.1"/>
</dbReference>
<evidence type="ECO:0000259" key="9">
    <source>
        <dbReference type="PROSITE" id="PS50235"/>
    </source>
</evidence>
<dbReference type="PROSITE" id="PS00973">
    <property type="entry name" value="USP_2"/>
    <property type="match status" value="1"/>
</dbReference>
<dbReference type="CDD" id="cd16104">
    <property type="entry name" value="Ubl_USP14_like"/>
    <property type="match status" value="1"/>
</dbReference>
<keyword evidence="4 6" id="KW-0378">Hydrolase</keyword>
<dbReference type="SUPFAM" id="SSF54236">
    <property type="entry name" value="Ubiquitin-like"/>
    <property type="match status" value="1"/>
</dbReference>
<dbReference type="Gene3D" id="3.10.20.90">
    <property type="entry name" value="Phosphatidylinositol 3-kinase Catalytic Subunit, Chain A, domain 1"/>
    <property type="match status" value="1"/>
</dbReference>
<evidence type="ECO:0000256" key="4">
    <source>
        <dbReference type="ARBA" id="ARBA00022801"/>
    </source>
</evidence>
<evidence type="ECO:0000256" key="1">
    <source>
        <dbReference type="ARBA" id="ARBA00000707"/>
    </source>
</evidence>
<dbReference type="PROSITE" id="PS50053">
    <property type="entry name" value="UBIQUITIN_2"/>
    <property type="match status" value="1"/>
</dbReference>
<feature type="compositionally biased region" description="Low complexity" evidence="7">
    <location>
        <begin position="386"/>
        <end position="399"/>
    </location>
</feature>
<dbReference type="InterPro" id="IPR001394">
    <property type="entry name" value="Peptidase_C19_UCH"/>
</dbReference>
<comment type="catalytic activity">
    <reaction evidence="1 6">
        <text>Thiol-dependent hydrolysis of ester, thioester, amide, peptide and isopeptide bonds formed by the C-terminal Gly of ubiquitin (a 76-residue protein attached to proteins as an intracellular targeting signal).</text>
        <dbReference type="EC" id="3.4.19.12"/>
    </reaction>
</comment>
<evidence type="ECO:0000313" key="10">
    <source>
        <dbReference type="EMBL" id="KNC54064.1"/>
    </source>
</evidence>
<dbReference type="GO" id="GO:0004843">
    <property type="term" value="F:cysteine-type deubiquitinase activity"/>
    <property type="evidence" value="ECO:0007669"/>
    <property type="project" value="UniProtKB-UniRule"/>
</dbReference>
<dbReference type="GeneID" id="25568128"/>
<reference evidence="10 11" key="1">
    <citation type="submission" date="2010-05" db="EMBL/GenBank/DDBJ databases">
        <title>The Genome Sequence of Thecamonas trahens ATCC 50062.</title>
        <authorList>
            <consortium name="The Broad Institute Genome Sequencing Platform"/>
            <person name="Russ C."/>
            <person name="Cuomo C."/>
            <person name="Shea T."/>
            <person name="Young S.K."/>
            <person name="Zeng Q."/>
            <person name="Koehrsen M."/>
            <person name="Haas B."/>
            <person name="Borodovsky M."/>
            <person name="Guigo R."/>
            <person name="Alvarado L."/>
            <person name="Berlin A."/>
            <person name="Bochicchio J."/>
            <person name="Borenstein D."/>
            <person name="Chapman S."/>
            <person name="Chen Z."/>
            <person name="Freedman E."/>
            <person name="Gellesch M."/>
            <person name="Goldberg J."/>
            <person name="Griggs A."/>
            <person name="Gujja S."/>
            <person name="Heilman E."/>
            <person name="Heiman D."/>
            <person name="Hepburn T."/>
            <person name="Howarth C."/>
            <person name="Jen D."/>
            <person name="Larson L."/>
            <person name="Mehta T."/>
            <person name="Park D."/>
            <person name="Pearson M."/>
            <person name="Roberts A."/>
            <person name="Saif S."/>
            <person name="Shenoy N."/>
            <person name="Sisk P."/>
            <person name="Stolte C."/>
            <person name="Sykes S."/>
            <person name="Thomson T."/>
            <person name="Walk T."/>
            <person name="White J."/>
            <person name="Yandava C."/>
            <person name="Burger G."/>
            <person name="Gray M.W."/>
            <person name="Holland P.W.H."/>
            <person name="King N."/>
            <person name="Lang F.B.F."/>
            <person name="Roger A.J."/>
            <person name="Ruiz-Trillo I."/>
            <person name="Lander E."/>
            <person name="Nusbaum C."/>
        </authorList>
    </citation>
    <scope>NUCLEOTIDE SEQUENCE [LARGE SCALE GENOMIC DNA]</scope>
    <source>
        <strain evidence="10 11">ATCC 50062</strain>
    </source>
</reference>
<dbReference type="GO" id="GO:0016579">
    <property type="term" value="P:protein deubiquitination"/>
    <property type="evidence" value="ECO:0007669"/>
    <property type="project" value="InterPro"/>
</dbReference>
<dbReference type="SUPFAM" id="SSF54001">
    <property type="entry name" value="Cysteine proteinases"/>
    <property type="match status" value="1"/>
</dbReference>
<dbReference type="InterPro" id="IPR044635">
    <property type="entry name" value="UBP14-like"/>
</dbReference>
<keyword evidence="11" id="KW-1185">Reference proteome</keyword>
<dbReference type="GO" id="GO:0061136">
    <property type="term" value="P:regulation of proteasomal protein catabolic process"/>
    <property type="evidence" value="ECO:0007669"/>
    <property type="project" value="TreeGrafter"/>
</dbReference>
<dbReference type="OMA" id="FKSDAEY"/>
<dbReference type="Pfam" id="PF00443">
    <property type="entry name" value="UCH"/>
    <property type="match status" value="1"/>
</dbReference>
<dbReference type="InterPro" id="IPR038765">
    <property type="entry name" value="Papain-like_cys_pep_sf"/>
</dbReference>
<proteinExistence type="inferred from homology"/>
<dbReference type="Gene3D" id="3.90.70.10">
    <property type="entry name" value="Cysteine proteinases"/>
    <property type="match status" value="1"/>
</dbReference>
<feature type="compositionally biased region" description="Acidic residues" evidence="7">
    <location>
        <begin position="376"/>
        <end position="385"/>
    </location>
</feature>
<dbReference type="InterPro" id="IPR000626">
    <property type="entry name" value="Ubiquitin-like_dom"/>
</dbReference>
<protein>
    <recommendedName>
        <fullName evidence="6">Ubiquitin carboxyl-terminal hydrolase</fullName>
        <ecNumber evidence="6">3.4.19.12</ecNumber>
    </recommendedName>
</protein>
<evidence type="ECO:0000313" key="11">
    <source>
        <dbReference type="Proteomes" id="UP000054408"/>
    </source>
</evidence>
<comment type="similarity">
    <text evidence="6">Belongs to the peptidase C19 family.</text>
</comment>
<dbReference type="InterPro" id="IPR028889">
    <property type="entry name" value="USP"/>
</dbReference>
<dbReference type="GO" id="GO:0070628">
    <property type="term" value="F:proteasome binding"/>
    <property type="evidence" value="ECO:0007669"/>
    <property type="project" value="TreeGrafter"/>
</dbReference>
<evidence type="ECO:0000256" key="2">
    <source>
        <dbReference type="ARBA" id="ARBA00022670"/>
    </source>
</evidence>
<dbReference type="CDD" id="cd02657">
    <property type="entry name" value="Peptidase_C19A"/>
    <property type="match status" value="1"/>
</dbReference>
<evidence type="ECO:0000256" key="6">
    <source>
        <dbReference type="RuleBase" id="RU366025"/>
    </source>
</evidence>
<dbReference type="PROSITE" id="PS00972">
    <property type="entry name" value="USP_1"/>
    <property type="match status" value="1"/>
</dbReference>
<keyword evidence="3 6" id="KW-0833">Ubl conjugation pathway</keyword>
<evidence type="ECO:0000259" key="8">
    <source>
        <dbReference type="PROSITE" id="PS50053"/>
    </source>
</evidence>
<organism evidence="10 11">
    <name type="scientific">Thecamonas trahens ATCC 50062</name>
    <dbReference type="NCBI Taxonomy" id="461836"/>
    <lineage>
        <taxon>Eukaryota</taxon>
        <taxon>Apusozoa</taxon>
        <taxon>Apusomonadida</taxon>
        <taxon>Apusomonadidae</taxon>
        <taxon>Thecamonas</taxon>
    </lineage>
</organism>